<dbReference type="InterPro" id="IPR000639">
    <property type="entry name" value="Epox_hydrolase-like"/>
</dbReference>
<evidence type="ECO:0000259" key="3">
    <source>
        <dbReference type="Pfam" id="PF00561"/>
    </source>
</evidence>
<dbReference type="Pfam" id="PF00561">
    <property type="entry name" value="Abhydrolase_1"/>
    <property type="match status" value="1"/>
</dbReference>
<evidence type="ECO:0000313" key="5">
    <source>
        <dbReference type="Proteomes" id="UP000070444"/>
    </source>
</evidence>
<evidence type="ECO:0000256" key="1">
    <source>
        <dbReference type="ARBA" id="ARBA00022801"/>
    </source>
</evidence>
<dbReference type="Proteomes" id="UP000070444">
    <property type="component" value="Unassembled WGS sequence"/>
</dbReference>
<name>A0A137P4R9_CONC2</name>
<dbReference type="STRING" id="796925.A0A137P4R9"/>
<dbReference type="InterPro" id="IPR000073">
    <property type="entry name" value="AB_hydrolase_1"/>
</dbReference>
<dbReference type="SUPFAM" id="SSF53474">
    <property type="entry name" value="alpha/beta-Hydrolases"/>
    <property type="match status" value="1"/>
</dbReference>
<comment type="similarity">
    <text evidence="2">Belongs to the AB hydrolase superfamily. Epoxide hydrolase family.</text>
</comment>
<dbReference type="EMBL" id="KQ964519">
    <property type="protein sequence ID" value="KXN69914.1"/>
    <property type="molecule type" value="Genomic_DNA"/>
</dbReference>
<proteinExistence type="inferred from homology"/>
<gene>
    <name evidence="4" type="ORF">CONCODRAFT_71116</name>
</gene>
<evidence type="ECO:0000256" key="2">
    <source>
        <dbReference type="ARBA" id="ARBA00038334"/>
    </source>
</evidence>
<dbReference type="GO" id="GO:0016787">
    <property type="term" value="F:hydrolase activity"/>
    <property type="evidence" value="ECO:0007669"/>
    <property type="project" value="UniProtKB-KW"/>
</dbReference>
<dbReference type="PRINTS" id="PR00412">
    <property type="entry name" value="EPOXHYDRLASE"/>
</dbReference>
<feature type="domain" description="AB hydrolase-1" evidence="3">
    <location>
        <begin position="32"/>
        <end position="315"/>
    </location>
</feature>
<dbReference type="Gene3D" id="3.40.50.1820">
    <property type="entry name" value="alpha/beta hydrolase"/>
    <property type="match status" value="1"/>
</dbReference>
<keyword evidence="5" id="KW-1185">Reference proteome</keyword>
<reference evidence="4 5" key="1">
    <citation type="journal article" date="2015" name="Genome Biol. Evol.">
        <title>Phylogenomic analyses indicate that early fungi evolved digesting cell walls of algal ancestors of land plants.</title>
        <authorList>
            <person name="Chang Y."/>
            <person name="Wang S."/>
            <person name="Sekimoto S."/>
            <person name="Aerts A.L."/>
            <person name="Choi C."/>
            <person name="Clum A."/>
            <person name="LaButti K.M."/>
            <person name="Lindquist E.A."/>
            <person name="Yee Ngan C."/>
            <person name="Ohm R.A."/>
            <person name="Salamov A.A."/>
            <person name="Grigoriev I.V."/>
            <person name="Spatafora J.W."/>
            <person name="Berbee M.L."/>
        </authorList>
    </citation>
    <scope>NUCLEOTIDE SEQUENCE [LARGE SCALE GENOMIC DNA]</scope>
    <source>
        <strain evidence="4 5">NRRL 28638</strain>
    </source>
</reference>
<sequence length="337" mass="39145">MTKSPLDYNHNYIKIDGYDFHYVDEGPKDGELVLLVHEWPELWICYKNQIAYLSSKGYRVIASDLIGIGGSEGPKVTDIHNPEAKGLSKYTLKSNCVALKYLVREKLKRDQAVFIGHDWRSMVVWRMAKYFPDIVKALGSLCIHYIPPAESYLDLDSMVEHIPALEYQRDIAYENFESECINNKELFFEATYQYSGWKRDVPSEIKSSGESYLRLIDLESIYEIAKQEFKYLCNQYIPTVIANSCNYYRTRLLNYQDERALMKNFIIDQPVLMVHATKDISINFKHLGGENNTKKYCTNLTLKTVVGDHWIQLNKKDEVNQILGDWLASLKTRSSKL</sequence>
<evidence type="ECO:0000313" key="4">
    <source>
        <dbReference type="EMBL" id="KXN69914.1"/>
    </source>
</evidence>
<organism evidence="4 5">
    <name type="scientific">Conidiobolus coronatus (strain ATCC 28846 / CBS 209.66 / NRRL 28638)</name>
    <name type="common">Delacroixia coronata</name>
    <dbReference type="NCBI Taxonomy" id="796925"/>
    <lineage>
        <taxon>Eukaryota</taxon>
        <taxon>Fungi</taxon>
        <taxon>Fungi incertae sedis</taxon>
        <taxon>Zoopagomycota</taxon>
        <taxon>Entomophthoromycotina</taxon>
        <taxon>Entomophthoromycetes</taxon>
        <taxon>Entomophthorales</taxon>
        <taxon>Ancylistaceae</taxon>
        <taxon>Conidiobolus</taxon>
    </lineage>
</organism>
<dbReference type="AlphaFoldDB" id="A0A137P4R9"/>
<accession>A0A137P4R9</accession>
<dbReference type="OrthoDB" id="408373at2759"/>
<keyword evidence="1 4" id="KW-0378">Hydrolase</keyword>
<protein>
    <submittedName>
        <fullName evidence="4">Alpha/beta-hydrolase</fullName>
    </submittedName>
</protein>
<dbReference type="InterPro" id="IPR029058">
    <property type="entry name" value="AB_hydrolase_fold"/>
</dbReference>
<dbReference type="OMA" id="CHGFPGL"/>
<dbReference type="PANTHER" id="PTHR43329">
    <property type="entry name" value="EPOXIDE HYDROLASE"/>
    <property type="match status" value="1"/>
</dbReference>